<evidence type="ECO:0000313" key="4">
    <source>
        <dbReference type="Proteomes" id="UP001634394"/>
    </source>
</evidence>
<dbReference type="Proteomes" id="UP001634394">
    <property type="component" value="Unassembled WGS sequence"/>
</dbReference>
<dbReference type="AlphaFoldDB" id="A0ABD3T531"/>
<accession>A0ABD3T531</accession>
<keyword evidence="4" id="KW-1185">Reference proteome</keyword>
<dbReference type="EMBL" id="JBJQND010000019">
    <property type="protein sequence ID" value="KAL3831972.1"/>
    <property type="molecule type" value="Genomic_DNA"/>
</dbReference>
<dbReference type="InterPro" id="IPR018488">
    <property type="entry name" value="cNMP-bd_CS"/>
</dbReference>
<feature type="region of interest" description="Disordered" evidence="1">
    <location>
        <begin position="92"/>
        <end position="161"/>
    </location>
</feature>
<feature type="domain" description="Cyclic nucleotide-binding" evidence="2">
    <location>
        <begin position="183"/>
        <end position="246"/>
    </location>
</feature>
<dbReference type="PANTHER" id="PTHR23011:SF28">
    <property type="entry name" value="CYCLIC NUCLEOTIDE-BINDING DOMAIN CONTAINING PROTEIN"/>
    <property type="match status" value="1"/>
</dbReference>
<feature type="compositionally biased region" description="Basic and acidic residues" evidence="1">
    <location>
        <begin position="112"/>
        <end position="149"/>
    </location>
</feature>
<feature type="domain" description="Cyclic nucleotide-binding" evidence="2">
    <location>
        <begin position="39"/>
        <end position="87"/>
    </location>
</feature>
<gene>
    <name evidence="3" type="ORF">ACJMK2_023660</name>
</gene>
<reference evidence="3 4" key="1">
    <citation type="submission" date="2024-11" db="EMBL/GenBank/DDBJ databases">
        <title>Chromosome-level genome assembly of the freshwater bivalve Anodonta woodiana.</title>
        <authorList>
            <person name="Chen X."/>
        </authorList>
    </citation>
    <scope>NUCLEOTIDE SEQUENCE [LARGE SCALE GENOMIC DNA]</scope>
    <source>
        <strain evidence="3">MN2024</strain>
        <tissue evidence="3">Gills</tissue>
    </source>
</reference>
<evidence type="ECO:0000313" key="3">
    <source>
        <dbReference type="EMBL" id="KAL3831972.1"/>
    </source>
</evidence>
<dbReference type="InterPro" id="IPR014710">
    <property type="entry name" value="RmlC-like_jellyroll"/>
</dbReference>
<dbReference type="PROSITE" id="PS50042">
    <property type="entry name" value="CNMP_BINDING_3"/>
    <property type="match status" value="2"/>
</dbReference>
<feature type="compositionally biased region" description="Acidic residues" evidence="1">
    <location>
        <begin position="150"/>
        <end position="159"/>
    </location>
</feature>
<proteinExistence type="predicted"/>
<dbReference type="CDD" id="cd00038">
    <property type="entry name" value="CAP_ED"/>
    <property type="match status" value="1"/>
</dbReference>
<organism evidence="3 4">
    <name type="scientific">Sinanodonta woodiana</name>
    <name type="common">Chinese pond mussel</name>
    <name type="synonym">Anodonta woodiana</name>
    <dbReference type="NCBI Taxonomy" id="1069815"/>
    <lineage>
        <taxon>Eukaryota</taxon>
        <taxon>Metazoa</taxon>
        <taxon>Spiralia</taxon>
        <taxon>Lophotrochozoa</taxon>
        <taxon>Mollusca</taxon>
        <taxon>Bivalvia</taxon>
        <taxon>Autobranchia</taxon>
        <taxon>Heteroconchia</taxon>
        <taxon>Palaeoheterodonta</taxon>
        <taxon>Unionida</taxon>
        <taxon>Unionoidea</taxon>
        <taxon>Unionidae</taxon>
        <taxon>Unioninae</taxon>
        <taxon>Sinanodonta</taxon>
    </lineage>
</organism>
<comment type="caution">
    <text evidence="3">The sequence shown here is derived from an EMBL/GenBank/DDBJ whole genome shotgun (WGS) entry which is preliminary data.</text>
</comment>
<dbReference type="Gene3D" id="2.60.120.10">
    <property type="entry name" value="Jelly Rolls"/>
    <property type="match status" value="2"/>
</dbReference>
<dbReference type="InterPro" id="IPR000595">
    <property type="entry name" value="cNMP-bd_dom"/>
</dbReference>
<dbReference type="PRINTS" id="PR00103">
    <property type="entry name" value="CAMPKINASE"/>
</dbReference>
<dbReference type="SUPFAM" id="SSF51206">
    <property type="entry name" value="cAMP-binding domain-like"/>
    <property type="match status" value="2"/>
</dbReference>
<dbReference type="PANTHER" id="PTHR23011">
    <property type="entry name" value="CYCLIC NUCLEOTIDE-BINDING DOMAIN CONTAINING PROTEIN"/>
    <property type="match status" value="1"/>
</dbReference>
<protein>
    <recommendedName>
        <fullName evidence="2">Cyclic nucleotide-binding domain-containing protein</fullName>
    </recommendedName>
</protein>
<evidence type="ECO:0000259" key="2">
    <source>
        <dbReference type="PROSITE" id="PS50042"/>
    </source>
</evidence>
<dbReference type="InterPro" id="IPR018490">
    <property type="entry name" value="cNMP-bd_dom_sf"/>
</dbReference>
<sequence length="584" mass="67753">MASNKISDILVQFVTAPSDCRFERDLNMILPIIMMKAPCLKGLRTDIVVRLLQKASHRICHDDDIIVKQGEIGQEFFIIIRGSTSVYIDPKLEDENEDLPSQEKKSARSKKDKAEVKKSGPKKEQNLRKISDDKQKDKTNEEDLNKVDNVEEETKDEDGDKAGLTIGNKDKKDYLYRKKFGNLVNTLGRYESFGELALLYPSNRRMASVIADEDTDLLVVTHDLFNATLRESQEKDQEEKRMFVRTHPFFSKWALPLQKQLQWSLRRSDYRIGTQCIKQGEPIKGLHFLAGGRARLAAEPYKYRQQFPALFGEPTGKHKNQSLLREDTTISELVSFKKQVKGGRHLANMEPLSYIRRSDGYVAVEKIQFDKMIDLCFIEEGEVICDSELLLGLEYNLFNVICSSACTFYTLNTRMFDRLIFKKNSYTLNMMKILTETKLSRRLATSQGKRIQILSPLLFHILNVRVVDPYASEKPQDGGNRLHVSQKLDRSETVLVDWFMKGKTPLLQPITKNAIYYRELIQKRARLRKIARVRGPKKTEEYRSLQRRIRDAYHSNYKETLKAQTTMKNLSMRRAEVTQVSRWK</sequence>
<dbReference type="PROSITE" id="PS00888">
    <property type="entry name" value="CNMP_BINDING_1"/>
    <property type="match status" value="1"/>
</dbReference>
<name>A0ABD3T531_SINWO</name>
<evidence type="ECO:0000256" key="1">
    <source>
        <dbReference type="SAM" id="MobiDB-lite"/>
    </source>
</evidence>